<feature type="domain" description="Putative radical SAM N-terminal" evidence="2">
    <location>
        <begin position="70"/>
        <end position="218"/>
    </location>
</feature>
<dbReference type="InterPro" id="IPR045375">
    <property type="entry name" value="Put_radical_SAM-like_N"/>
</dbReference>
<dbReference type="Pfam" id="PF04459">
    <property type="entry name" value="DUF512"/>
    <property type="match status" value="1"/>
</dbReference>
<sequence length="466" mass="52346">METGSEGKISSVRKHSAAEAAGIIAGESLCAINGMPLRDILDVSFAAADYEPVLSIRGTDGALREVTVSKEIDEELGLSFESAVFDKVRLCHNHCVFCFVDRMIPGLRKGLYVRDDDYRLSFLYGNFVTLTNLTEEDFDRIIWNHMSPLYVSVHATDPKVRQAMMKNSHSGEIMHKLQRLFDAGIHIHAQIVCCPGWNDGAVLEKSYRDLSAMSDYVEDMAVVPVGITKNRNGLPDLQLFTRENALPVVETVTQWQEECRRRLGRSFIYLGDEFYILAGKEMPPVTWYDGFPQLENGIGLTQNFLAEWEKAMQRSREHLQPAHKNYVIPVGVSAATLLQPAMEEFNARYHTNHIFFPVTNDFFGHSINVTGLLTGTDILTQIPENHPVILPSVVLNQDNLFLDDMSLAEFIRKSGREVKIAQGAAELYNLLLRQPLPHNGTAGRNSVPERKGILTGNNTEYVKQFS</sequence>
<protein>
    <submittedName>
        <fullName evidence="3">Putative radical SAM enzyme, TIGR03279 family</fullName>
    </submittedName>
</protein>
<organism evidence="3 4">
    <name type="scientific">Succiniclasticum ruminis</name>
    <dbReference type="NCBI Taxonomy" id="40841"/>
    <lineage>
        <taxon>Bacteria</taxon>
        <taxon>Bacillati</taxon>
        <taxon>Bacillota</taxon>
        <taxon>Negativicutes</taxon>
        <taxon>Acidaminococcales</taxon>
        <taxon>Acidaminococcaceae</taxon>
        <taxon>Succiniclasticum</taxon>
    </lineage>
</organism>
<dbReference type="Pfam" id="PF19238">
    <property type="entry name" value="Radical_SAM_2"/>
    <property type="match status" value="1"/>
</dbReference>
<dbReference type="Proteomes" id="UP000198943">
    <property type="component" value="Unassembled WGS sequence"/>
</dbReference>
<name>A0A1G6P2X3_9FIRM</name>
<gene>
    <name evidence="3" type="ORF">SAMN04487864_11917</name>
</gene>
<evidence type="ECO:0000313" key="4">
    <source>
        <dbReference type="Proteomes" id="UP000198943"/>
    </source>
</evidence>
<accession>A0A1G6P2X3</accession>
<dbReference type="InterPro" id="IPR058240">
    <property type="entry name" value="rSAM_sf"/>
</dbReference>
<dbReference type="SUPFAM" id="SSF50156">
    <property type="entry name" value="PDZ domain-like"/>
    <property type="match status" value="1"/>
</dbReference>
<dbReference type="AlphaFoldDB" id="A0A1G6P2X3"/>
<dbReference type="Gene3D" id="3.20.20.70">
    <property type="entry name" value="Aldolase class I"/>
    <property type="match status" value="1"/>
</dbReference>
<evidence type="ECO:0000259" key="2">
    <source>
        <dbReference type="Pfam" id="PF19238"/>
    </source>
</evidence>
<dbReference type="InterPro" id="IPR013785">
    <property type="entry name" value="Aldolase_TIM"/>
</dbReference>
<dbReference type="InterPro" id="IPR007549">
    <property type="entry name" value="DUF512"/>
</dbReference>
<evidence type="ECO:0000259" key="1">
    <source>
        <dbReference type="Pfam" id="PF04459"/>
    </source>
</evidence>
<dbReference type="InterPro" id="IPR036034">
    <property type="entry name" value="PDZ_sf"/>
</dbReference>
<dbReference type="RefSeq" id="WP_093731116.1">
    <property type="nucleotide sequence ID" value="NZ_FMYW01000019.1"/>
</dbReference>
<keyword evidence="4" id="KW-1185">Reference proteome</keyword>
<dbReference type="SUPFAM" id="SSF102114">
    <property type="entry name" value="Radical SAM enzymes"/>
    <property type="match status" value="1"/>
</dbReference>
<proteinExistence type="predicted"/>
<evidence type="ECO:0000313" key="3">
    <source>
        <dbReference type="EMBL" id="SDC74301.1"/>
    </source>
</evidence>
<feature type="domain" description="DUF512" evidence="1">
    <location>
        <begin position="223"/>
        <end position="421"/>
    </location>
</feature>
<dbReference type="EMBL" id="FMYW01000019">
    <property type="protein sequence ID" value="SDC74301.1"/>
    <property type="molecule type" value="Genomic_DNA"/>
</dbReference>
<reference evidence="4" key="1">
    <citation type="submission" date="2016-10" db="EMBL/GenBank/DDBJ databases">
        <authorList>
            <person name="Varghese N."/>
            <person name="Submissions S."/>
        </authorList>
    </citation>
    <scope>NUCLEOTIDE SEQUENCE [LARGE SCALE GENOMIC DNA]</scope>
    <source>
        <strain evidence="4">DSM 11005</strain>
    </source>
</reference>
<dbReference type="OrthoDB" id="9774724at2"/>